<sequence length="179" mass="20124">MEVTEVPWKTLDRSEYADLPVIQLNHNAQDQRPADAAYLVTRDGRPLLRVQLWRSNAEVFTFREAGIWQGFLIVGWGHAYYVVDVDQQQVTRHDLACYFGHLFFESSVCLIASAENVVRLDSSGQPLWTSDRLGIDGVIITAADTNTVIGKGEWDPPGGWQPFRLKASTGQVLDPIDNH</sequence>
<proteinExistence type="predicted"/>
<protein>
    <submittedName>
        <fullName evidence="1">Uncharacterized protein</fullName>
    </submittedName>
</protein>
<comment type="caution">
    <text evidence="1">The sequence shown here is derived from an EMBL/GenBank/DDBJ whole genome shotgun (WGS) entry which is preliminary data.</text>
</comment>
<name>A0A2S8FVY0_9BACT</name>
<dbReference type="OrthoDB" id="659938at2"/>
<dbReference type="EMBL" id="PUHY01000006">
    <property type="protein sequence ID" value="PQO36342.1"/>
    <property type="molecule type" value="Genomic_DNA"/>
</dbReference>
<accession>A0A2S8FVY0</accession>
<dbReference type="AlphaFoldDB" id="A0A2S8FVY0"/>
<dbReference type="RefSeq" id="WP_105329632.1">
    <property type="nucleotide sequence ID" value="NZ_PUHY01000006.1"/>
</dbReference>
<organism evidence="1 2">
    <name type="scientific">Blastopirellula marina</name>
    <dbReference type="NCBI Taxonomy" id="124"/>
    <lineage>
        <taxon>Bacteria</taxon>
        <taxon>Pseudomonadati</taxon>
        <taxon>Planctomycetota</taxon>
        <taxon>Planctomycetia</taxon>
        <taxon>Pirellulales</taxon>
        <taxon>Pirellulaceae</taxon>
        <taxon>Blastopirellula</taxon>
    </lineage>
</organism>
<evidence type="ECO:0000313" key="2">
    <source>
        <dbReference type="Proteomes" id="UP000238322"/>
    </source>
</evidence>
<dbReference type="Proteomes" id="UP000238322">
    <property type="component" value="Unassembled WGS sequence"/>
</dbReference>
<evidence type="ECO:0000313" key="1">
    <source>
        <dbReference type="EMBL" id="PQO36342.1"/>
    </source>
</evidence>
<reference evidence="1 2" key="1">
    <citation type="submission" date="2018-02" db="EMBL/GenBank/DDBJ databases">
        <title>Comparative genomes isolates from brazilian mangrove.</title>
        <authorList>
            <person name="Araujo J.E."/>
            <person name="Taketani R.G."/>
            <person name="Silva M.C.P."/>
            <person name="Loureco M.V."/>
            <person name="Andreote F.D."/>
        </authorList>
    </citation>
    <scope>NUCLEOTIDE SEQUENCE [LARGE SCALE GENOMIC DNA]</scope>
    <source>
        <strain evidence="1 2">Hex-1 MGV</strain>
    </source>
</reference>
<gene>
    <name evidence="1" type="ORF">C5Y83_10610</name>
</gene>